<dbReference type="SUPFAM" id="SSF54637">
    <property type="entry name" value="Thioesterase/thiol ester dehydrase-isomerase"/>
    <property type="match status" value="1"/>
</dbReference>
<dbReference type="Pfam" id="PF13279">
    <property type="entry name" value="4HBT_2"/>
    <property type="match status" value="1"/>
</dbReference>
<comment type="similarity">
    <text evidence="1">Belongs to the 4-hydroxybenzoyl-CoA thioesterase family.</text>
</comment>
<evidence type="ECO:0000256" key="2">
    <source>
        <dbReference type="ARBA" id="ARBA00022801"/>
    </source>
</evidence>
<dbReference type="PIRSF" id="PIRSF003230">
    <property type="entry name" value="YbgC"/>
    <property type="match status" value="1"/>
</dbReference>
<sequence>MPESSSTPTAGPFSMPLRVRYVECDMQGRVYNAHYLTWVDMAHTEAIDELFGGYREIVAAGVDLVVAAADLQFRAPAHFDDRLQVHTTIHAPGHTSLRSDFTIARDETVLAECRMVHVCVDATTYEKQPWPAWLRAKLPGTG</sequence>
<organism evidence="3 4">
    <name type="scientific">[Mycobacterium] wendilense</name>
    <dbReference type="NCBI Taxonomy" id="3064284"/>
    <lineage>
        <taxon>Bacteria</taxon>
        <taxon>Bacillati</taxon>
        <taxon>Actinomycetota</taxon>
        <taxon>Actinomycetes</taxon>
        <taxon>Mycobacteriales</taxon>
        <taxon>Mycobacteriaceae</taxon>
        <taxon>Mycolicibacter</taxon>
    </lineage>
</organism>
<gene>
    <name evidence="3" type="ORF">MU0050_002372</name>
</gene>
<dbReference type="RefSeq" id="WP_316516875.1">
    <property type="nucleotide sequence ID" value="NZ_OY726395.1"/>
</dbReference>
<dbReference type="GO" id="GO:0016787">
    <property type="term" value="F:hydrolase activity"/>
    <property type="evidence" value="ECO:0007669"/>
    <property type="project" value="UniProtKB-KW"/>
</dbReference>
<dbReference type="NCBIfam" id="TIGR00051">
    <property type="entry name" value="YbgC/FadM family acyl-CoA thioesterase"/>
    <property type="match status" value="1"/>
</dbReference>
<dbReference type="EC" id="3.1.2.-" evidence="3"/>
<protein>
    <submittedName>
        <fullName evidence="3">Thioesterase family protein</fullName>
        <ecNumber evidence="3">3.1.2.-</ecNumber>
    </submittedName>
</protein>
<dbReference type="PANTHER" id="PTHR31793">
    <property type="entry name" value="4-HYDROXYBENZOYL-COA THIOESTERASE FAMILY MEMBER"/>
    <property type="match status" value="1"/>
</dbReference>
<proteinExistence type="inferred from homology"/>
<name>A0ABN9NYW7_9MYCO</name>
<evidence type="ECO:0000256" key="1">
    <source>
        <dbReference type="ARBA" id="ARBA00005953"/>
    </source>
</evidence>
<dbReference type="InterPro" id="IPR050563">
    <property type="entry name" value="4-hydroxybenzoyl-CoA_TE"/>
</dbReference>
<accession>A0ABN9NYW7</accession>
<dbReference type="Gene3D" id="3.10.129.10">
    <property type="entry name" value="Hotdog Thioesterase"/>
    <property type="match status" value="1"/>
</dbReference>
<evidence type="ECO:0000313" key="3">
    <source>
        <dbReference type="EMBL" id="CAJ1582973.1"/>
    </source>
</evidence>
<dbReference type="InterPro" id="IPR029069">
    <property type="entry name" value="HotDog_dom_sf"/>
</dbReference>
<dbReference type="Proteomes" id="UP001190466">
    <property type="component" value="Chromosome"/>
</dbReference>
<dbReference type="EMBL" id="OY726395">
    <property type="protein sequence ID" value="CAJ1582973.1"/>
    <property type="molecule type" value="Genomic_DNA"/>
</dbReference>
<keyword evidence="4" id="KW-1185">Reference proteome</keyword>
<reference evidence="3 4" key="1">
    <citation type="submission" date="2023-08" db="EMBL/GenBank/DDBJ databases">
        <authorList>
            <person name="Folkvardsen B D."/>
            <person name="Norman A."/>
        </authorList>
    </citation>
    <scope>NUCLEOTIDE SEQUENCE [LARGE SCALE GENOMIC DNA]</scope>
    <source>
        <strain evidence="3 4">Mu0050</strain>
    </source>
</reference>
<dbReference type="CDD" id="cd00586">
    <property type="entry name" value="4HBT"/>
    <property type="match status" value="1"/>
</dbReference>
<keyword evidence="2 3" id="KW-0378">Hydrolase</keyword>
<dbReference type="InterPro" id="IPR006684">
    <property type="entry name" value="YbgC/YbaW"/>
</dbReference>
<dbReference type="PANTHER" id="PTHR31793:SF27">
    <property type="entry name" value="NOVEL THIOESTERASE SUPERFAMILY DOMAIN AND SAPOSIN A-TYPE DOMAIN CONTAINING PROTEIN (0610012H03RIK)"/>
    <property type="match status" value="1"/>
</dbReference>
<evidence type="ECO:0000313" key="4">
    <source>
        <dbReference type="Proteomes" id="UP001190466"/>
    </source>
</evidence>